<dbReference type="EMBL" id="BARV01033845">
    <property type="protein sequence ID" value="GAI54542.1"/>
    <property type="molecule type" value="Genomic_DNA"/>
</dbReference>
<protein>
    <submittedName>
        <fullName evidence="1">Uncharacterized protein</fullName>
    </submittedName>
</protein>
<evidence type="ECO:0000313" key="1">
    <source>
        <dbReference type="EMBL" id="GAI54542.1"/>
    </source>
</evidence>
<gene>
    <name evidence="1" type="ORF">S06H3_53131</name>
</gene>
<name>X1PE27_9ZZZZ</name>
<reference evidence="1" key="1">
    <citation type="journal article" date="2014" name="Front. Microbiol.">
        <title>High frequency of phylogenetically diverse reductive dehalogenase-homologous genes in deep subseafloor sedimentary metagenomes.</title>
        <authorList>
            <person name="Kawai M."/>
            <person name="Futagami T."/>
            <person name="Toyoda A."/>
            <person name="Takaki Y."/>
            <person name="Nishi S."/>
            <person name="Hori S."/>
            <person name="Arai W."/>
            <person name="Tsubouchi T."/>
            <person name="Morono Y."/>
            <person name="Uchiyama I."/>
            <person name="Ito T."/>
            <person name="Fujiyama A."/>
            <person name="Inagaki F."/>
            <person name="Takami H."/>
        </authorList>
    </citation>
    <scope>NUCLEOTIDE SEQUENCE</scope>
    <source>
        <strain evidence="1">Expedition CK06-06</strain>
    </source>
</reference>
<accession>X1PE27</accession>
<sequence length="242" mass="27860">MFSNVLAATIFEDSFETYDLGDLTGQGDWLGSNQAQVVDSHYKEGSKSAYFPATDTYYHVNKTGTETCVGSVGFWFKILTPVGDTDNLFTFLVRQETEGKITANIRIGGDWTIQSRIVEYQDSDLNFIFLGNYSLNIWYPVDIEWNCNIKQVRFNFNNTGWTDWVLNRDNTNIAPTTLLTEEAGGKPLAKDSYFYFDWIAETSKIPSCSLERCDLCSQIYWFAILTIHNCFDYTIFFIYQQE</sequence>
<proteinExistence type="predicted"/>
<comment type="caution">
    <text evidence="1">The sequence shown here is derived from an EMBL/GenBank/DDBJ whole genome shotgun (WGS) entry which is preliminary data.</text>
</comment>
<organism evidence="1">
    <name type="scientific">marine sediment metagenome</name>
    <dbReference type="NCBI Taxonomy" id="412755"/>
    <lineage>
        <taxon>unclassified sequences</taxon>
        <taxon>metagenomes</taxon>
        <taxon>ecological metagenomes</taxon>
    </lineage>
</organism>
<dbReference type="AlphaFoldDB" id="X1PE27"/>